<evidence type="ECO:0000256" key="4">
    <source>
        <dbReference type="ARBA" id="ARBA00023136"/>
    </source>
</evidence>
<evidence type="ECO:0000313" key="6">
    <source>
        <dbReference type="EMBL" id="MFB9259012.1"/>
    </source>
</evidence>
<dbReference type="InterPro" id="IPR004695">
    <property type="entry name" value="SLAC1/Mae1/Ssu1/TehA"/>
</dbReference>
<keyword evidence="3 5" id="KW-1133">Transmembrane helix</keyword>
<proteinExistence type="predicted"/>
<protein>
    <submittedName>
        <fullName evidence="6">Tellurite resistance/C4-dicarboxylate transporter family protein</fullName>
    </submittedName>
</protein>
<feature type="transmembrane region" description="Helical" evidence="5">
    <location>
        <begin position="44"/>
        <end position="70"/>
    </location>
</feature>
<dbReference type="Gene3D" id="1.50.10.150">
    <property type="entry name" value="Voltage-dependent anion channel"/>
    <property type="match status" value="1"/>
</dbReference>
<dbReference type="Pfam" id="PF03595">
    <property type="entry name" value="SLAC1"/>
    <property type="match status" value="1"/>
</dbReference>
<feature type="transmembrane region" description="Helical" evidence="5">
    <location>
        <begin position="21"/>
        <end position="38"/>
    </location>
</feature>
<feature type="transmembrane region" description="Helical" evidence="5">
    <location>
        <begin position="183"/>
        <end position="206"/>
    </location>
</feature>
<evidence type="ECO:0000256" key="5">
    <source>
        <dbReference type="SAM" id="Phobius"/>
    </source>
</evidence>
<feature type="transmembrane region" description="Helical" evidence="5">
    <location>
        <begin position="152"/>
        <end position="171"/>
    </location>
</feature>
<feature type="transmembrane region" description="Helical" evidence="5">
    <location>
        <begin position="113"/>
        <end position="140"/>
    </location>
</feature>
<dbReference type="CDD" id="cd09319">
    <property type="entry name" value="TDT_like_1"/>
    <property type="match status" value="1"/>
</dbReference>
<evidence type="ECO:0000256" key="1">
    <source>
        <dbReference type="ARBA" id="ARBA00004141"/>
    </source>
</evidence>
<name>A0ABV5JNM1_9ACTN</name>
<evidence type="ECO:0000256" key="3">
    <source>
        <dbReference type="ARBA" id="ARBA00022989"/>
    </source>
</evidence>
<evidence type="ECO:0000313" key="7">
    <source>
        <dbReference type="Proteomes" id="UP001589700"/>
    </source>
</evidence>
<feature type="transmembrane region" description="Helical" evidence="5">
    <location>
        <begin position="218"/>
        <end position="237"/>
    </location>
</feature>
<keyword evidence="7" id="KW-1185">Reference proteome</keyword>
<dbReference type="RefSeq" id="WP_277815112.1">
    <property type="nucleotide sequence ID" value="NZ_JAALDM010000053.1"/>
</dbReference>
<reference evidence="6 7" key="1">
    <citation type="submission" date="2024-09" db="EMBL/GenBank/DDBJ databases">
        <authorList>
            <person name="Sun Q."/>
            <person name="Mori K."/>
        </authorList>
    </citation>
    <scope>NUCLEOTIDE SEQUENCE [LARGE SCALE GENOMIC DNA]</scope>
    <source>
        <strain evidence="6 7">CCM 7659</strain>
    </source>
</reference>
<feature type="transmembrane region" description="Helical" evidence="5">
    <location>
        <begin position="257"/>
        <end position="277"/>
    </location>
</feature>
<dbReference type="EMBL" id="JBHMDY010000002">
    <property type="protein sequence ID" value="MFB9259012.1"/>
    <property type="molecule type" value="Genomic_DNA"/>
</dbReference>
<feature type="transmembrane region" description="Helical" evidence="5">
    <location>
        <begin position="82"/>
        <end position="101"/>
    </location>
</feature>
<organism evidence="6 7">
    <name type="scientific">Dietzia aerolata</name>
    <dbReference type="NCBI Taxonomy" id="595984"/>
    <lineage>
        <taxon>Bacteria</taxon>
        <taxon>Bacillati</taxon>
        <taxon>Actinomycetota</taxon>
        <taxon>Actinomycetes</taxon>
        <taxon>Mycobacteriales</taxon>
        <taxon>Dietziaceae</taxon>
        <taxon>Dietzia</taxon>
    </lineage>
</organism>
<comment type="subcellular location">
    <subcellularLocation>
        <location evidence="1">Membrane</location>
        <topology evidence="1">Multi-pass membrane protein</topology>
    </subcellularLocation>
</comment>
<sequence length="285" mass="30905">MEARRVSPRRRRRPYKPRTSFQFFTFPAATNVLAAALATHKYLAATALLVVGTVAAIVLGYVVPWLILLSRKTGSVLADVDGTWFLWSVAIHSGAIGAAILEHHATSGKDVLAVVAVISWSMGIVLYLCTAVLVMMRLITLPVGPRDIGPPYWILMGLSALVVVAGTHIVGMDSTPIVDDIRGLVSGLLVMFWGIAAWLLPVMVAVGIWRHGMCRVPLTYTPALWSIVFPLGMFAASSMALGDTDRVPLTTWIGRELMWAAVAVWAATYLAMAWSGVKRLRAIRG</sequence>
<gene>
    <name evidence="6" type="ORF">ACFFVD_04285</name>
</gene>
<keyword evidence="4 5" id="KW-0472">Membrane</keyword>
<dbReference type="Proteomes" id="UP001589700">
    <property type="component" value="Unassembled WGS sequence"/>
</dbReference>
<dbReference type="InterPro" id="IPR038665">
    <property type="entry name" value="Voltage-dep_anion_channel_sf"/>
</dbReference>
<keyword evidence="2 5" id="KW-0812">Transmembrane</keyword>
<comment type="caution">
    <text evidence="6">The sequence shown here is derived from an EMBL/GenBank/DDBJ whole genome shotgun (WGS) entry which is preliminary data.</text>
</comment>
<evidence type="ECO:0000256" key="2">
    <source>
        <dbReference type="ARBA" id="ARBA00022692"/>
    </source>
</evidence>
<accession>A0ABV5JNM1</accession>